<evidence type="ECO:0000313" key="8">
    <source>
        <dbReference type="Proteomes" id="UP000315133"/>
    </source>
</evidence>
<feature type="domain" description="Major facilitator superfamily (MFS) profile" evidence="6">
    <location>
        <begin position="5"/>
        <end position="191"/>
    </location>
</feature>
<dbReference type="SUPFAM" id="SSF103473">
    <property type="entry name" value="MFS general substrate transporter"/>
    <property type="match status" value="1"/>
</dbReference>
<dbReference type="Gene3D" id="1.20.1250.20">
    <property type="entry name" value="MFS general substrate transporter like domains"/>
    <property type="match status" value="1"/>
</dbReference>
<dbReference type="AlphaFoldDB" id="A0A543K6I7"/>
<keyword evidence="3 5" id="KW-1133">Transmembrane helix</keyword>
<accession>A0A543K6I7</accession>
<dbReference type="PROSITE" id="PS50850">
    <property type="entry name" value="MFS"/>
    <property type="match status" value="1"/>
</dbReference>
<dbReference type="Pfam" id="PF07690">
    <property type="entry name" value="MFS_1"/>
    <property type="match status" value="1"/>
</dbReference>
<evidence type="ECO:0000259" key="6">
    <source>
        <dbReference type="PROSITE" id="PS50850"/>
    </source>
</evidence>
<dbReference type="GO" id="GO:0022857">
    <property type="term" value="F:transmembrane transporter activity"/>
    <property type="evidence" value="ECO:0007669"/>
    <property type="project" value="InterPro"/>
</dbReference>
<keyword evidence="4 5" id="KW-0472">Membrane</keyword>
<sequence length="191" mass="20076">MLHPQVLPVATFMLVMAVGYSGVLTYLNSYAADKGLETGASVFFLAYAVVLFVARIVLGPLQDRRGDNLVVYIAIVAFALSLGLLAVAGSDLVLVLAGGLMGLGFGTLMSALQTVAVTRVPRHRMGVAISTHYFMIDLGVGVGPVVLGLLLAQIGYAPMYGVLAAGLYDGVHGRRDRARRRSTVSDPLTAP</sequence>
<organism evidence="7 8">
    <name type="scientific">Ornithinimicrobium humiphilum</name>
    <dbReference type="NCBI Taxonomy" id="125288"/>
    <lineage>
        <taxon>Bacteria</taxon>
        <taxon>Bacillati</taxon>
        <taxon>Actinomycetota</taxon>
        <taxon>Actinomycetes</taxon>
        <taxon>Micrococcales</taxon>
        <taxon>Ornithinimicrobiaceae</taxon>
        <taxon>Ornithinimicrobium</taxon>
    </lineage>
</organism>
<proteinExistence type="predicted"/>
<dbReference type="Proteomes" id="UP000315133">
    <property type="component" value="Unassembled WGS sequence"/>
</dbReference>
<dbReference type="InterPro" id="IPR020846">
    <property type="entry name" value="MFS_dom"/>
</dbReference>
<evidence type="ECO:0000256" key="5">
    <source>
        <dbReference type="SAM" id="Phobius"/>
    </source>
</evidence>
<dbReference type="InterPro" id="IPR036259">
    <property type="entry name" value="MFS_trans_sf"/>
</dbReference>
<comment type="subcellular location">
    <subcellularLocation>
        <location evidence="1">Cell membrane</location>
        <topology evidence="1">Multi-pass membrane protein</topology>
    </subcellularLocation>
</comment>
<evidence type="ECO:0000313" key="7">
    <source>
        <dbReference type="EMBL" id="TQM90680.1"/>
    </source>
</evidence>
<evidence type="ECO:0000256" key="3">
    <source>
        <dbReference type="ARBA" id="ARBA00022989"/>
    </source>
</evidence>
<dbReference type="PANTHER" id="PTHR23531:SF1">
    <property type="entry name" value="QUINOLENE RESISTANCE PROTEIN NORA"/>
    <property type="match status" value="1"/>
</dbReference>
<gene>
    <name evidence="7" type="ORF">FB476_3062</name>
</gene>
<dbReference type="InterPro" id="IPR011701">
    <property type="entry name" value="MFS"/>
</dbReference>
<feature type="transmembrane region" description="Helical" evidence="5">
    <location>
        <begin position="69"/>
        <end position="88"/>
    </location>
</feature>
<dbReference type="InterPro" id="IPR052714">
    <property type="entry name" value="MFS_Exporter"/>
</dbReference>
<dbReference type="PANTHER" id="PTHR23531">
    <property type="entry name" value="QUINOLENE RESISTANCE PROTEIN NORA"/>
    <property type="match status" value="1"/>
</dbReference>
<comment type="caution">
    <text evidence="7">The sequence shown here is derived from an EMBL/GenBank/DDBJ whole genome shotgun (WGS) entry which is preliminary data.</text>
</comment>
<evidence type="ECO:0000256" key="2">
    <source>
        <dbReference type="ARBA" id="ARBA00022692"/>
    </source>
</evidence>
<keyword evidence="2 5" id="KW-0812">Transmembrane</keyword>
<protein>
    <submittedName>
        <fullName evidence="7">MFS transporter</fullName>
    </submittedName>
</protein>
<feature type="transmembrane region" description="Helical" evidence="5">
    <location>
        <begin position="39"/>
        <end position="57"/>
    </location>
</feature>
<name>A0A543K6I7_9MICO</name>
<evidence type="ECO:0000256" key="4">
    <source>
        <dbReference type="ARBA" id="ARBA00023136"/>
    </source>
</evidence>
<reference evidence="7 8" key="1">
    <citation type="submission" date="2019-06" db="EMBL/GenBank/DDBJ databases">
        <title>Sequencing the genomes of 1000 actinobacteria strains.</title>
        <authorList>
            <person name="Klenk H.-P."/>
        </authorList>
    </citation>
    <scope>NUCLEOTIDE SEQUENCE [LARGE SCALE GENOMIC DNA]</scope>
    <source>
        <strain evidence="7 8">DSM 12362</strain>
    </source>
</reference>
<feature type="transmembrane region" description="Helical" evidence="5">
    <location>
        <begin position="94"/>
        <end position="115"/>
    </location>
</feature>
<dbReference type="GO" id="GO:0005886">
    <property type="term" value="C:plasma membrane"/>
    <property type="evidence" value="ECO:0007669"/>
    <property type="project" value="UniProtKB-SubCell"/>
</dbReference>
<dbReference type="OrthoDB" id="9814001at2"/>
<evidence type="ECO:0000256" key="1">
    <source>
        <dbReference type="ARBA" id="ARBA00004651"/>
    </source>
</evidence>
<dbReference type="EMBL" id="VFPU01000003">
    <property type="protein sequence ID" value="TQM90680.1"/>
    <property type="molecule type" value="Genomic_DNA"/>
</dbReference>
<feature type="transmembrane region" description="Helical" evidence="5">
    <location>
        <begin position="7"/>
        <end position="27"/>
    </location>
</feature>
<keyword evidence="8" id="KW-1185">Reference proteome</keyword>